<keyword evidence="2" id="KW-0808">Transferase</keyword>
<feature type="region of interest" description="Disordered" evidence="4">
    <location>
        <begin position="1"/>
        <end position="46"/>
    </location>
</feature>
<protein>
    <submittedName>
        <fullName evidence="6">D-ribulose kinase</fullName>
    </submittedName>
</protein>
<dbReference type="CDD" id="cd07783">
    <property type="entry name" value="ASKHA_NBD_FGGY_SePSK_AtXK1-like"/>
    <property type="match status" value="1"/>
</dbReference>
<dbReference type="AlphaFoldDB" id="A0AAX4P4W5"/>
<feature type="compositionally biased region" description="Low complexity" evidence="4">
    <location>
        <begin position="16"/>
        <end position="33"/>
    </location>
</feature>
<evidence type="ECO:0000256" key="3">
    <source>
        <dbReference type="ARBA" id="ARBA00022777"/>
    </source>
</evidence>
<proteinExistence type="inferred from homology"/>
<evidence type="ECO:0000313" key="6">
    <source>
        <dbReference type="EMBL" id="WZN60932.1"/>
    </source>
</evidence>
<dbReference type="EMBL" id="CP151503">
    <property type="protein sequence ID" value="WZN60932.1"/>
    <property type="molecule type" value="Genomic_DNA"/>
</dbReference>
<evidence type="ECO:0000256" key="1">
    <source>
        <dbReference type="ARBA" id="ARBA00009156"/>
    </source>
</evidence>
<dbReference type="InterPro" id="IPR043129">
    <property type="entry name" value="ATPase_NBD"/>
</dbReference>
<sequence length="477" mass="50414">MGATGTARTMEALGTASGRRAPGPRGAAARSQARGGGTSTSASRAPVEPQAAYLGLDFGTSGARAIVIDDRDGVLHSEKVDYGDAEEAAGSASVWRDALFSLLGGIPSEVTSNLRAICLDGTSSTSLLVDRETWSIESRPLLYNFAARPDVVARVTAVAPEGSITRSPTSTLCKLFTWLYEDSVELTDRLLLVHQADWLASLLLERPSARGVSDYNNALKLGYDPEIGGYPDWMLSQAWQSALPAQVLAPSTPIGPVSRDVSSRYGIPSDCQVAAGTTDSIAAFLAAGASSPGEAVTSLGSTLAIKVLSEARVDKVESGVYSHKLWGDLWLAGGASNTGGAVLRKFFTDEEVRELTQRIDPNAPAGLGYYPLVKPGERFPVADDELKPKLEPRPADDAVFLQGILEGIADIEARCFALLVEEGCTPVSRVLTCGGGSKNQKWTEMRRRRLGVEVEAAAEVEAAFGSARLARRSVAGE</sequence>
<dbReference type="GO" id="GO:0019150">
    <property type="term" value="F:D-ribulokinase activity"/>
    <property type="evidence" value="ECO:0007669"/>
    <property type="project" value="TreeGrafter"/>
</dbReference>
<organism evidence="6 7">
    <name type="scientific">Chloropicon roscoffensis</name>
    <dbReference type="NCBI Taxonomy" id="1461544"/>
    <lineage>
        <taxon>Eukaryota</taxon>
        <taxon>Viridiplantae</taxon>
        <taxon>Chlorophyta</taxon>
        <taxon>Chloropicophyceae</taxon>
        <taxon>Chloropicales</taxon>
        <taxon>Chloropicaceae</taxon>
        <taxon>Chloropicon</taxon>
    </lineage>
</organism>
<evidence type="ECO:0000313" key="7">
    <source>
        <dbReference type="Proteomes" id="UP001472866"/>
    </source>
</evidence>
<dbReference type="SUPFAM" id="SSF53067">
    <property type="entry name" value="Actin-like ATPase domain"/>
    <property type="match status" value="2"/>
</dbReference>
<name>A0AAX4P4W5_9CHLO</name>
<dbReference type="PANTHER" id="PTHR10196:SF80">
    <property type="entry name" value="D-RIBULOSE KINASE"/>
    <property type="match status" value="1"/>
</dbReference>
<comment type="similarity">
    <text evidence="1">Belongs to the FGGY kinase family.</text>
</comment>
<gene>
    <name evidence="6" type="ORF">HKI87_03g24660</name>
</gene>
<evidence type="ECO:0000256" key="2">
    <source>
        <dbReference type="ARBA" id="ARBA00022679"/>
    </source>
</evidence>
<reference evidence="6 7" key="1">
    <citation type="submission" date="2024-03" db="EMBL/GenBank/DDBJ databases">
        <title>Complete genome sequence of the green alga Chloropicon roscoffensis RCC1871.</title>
        <authorList>
            <person name="Lemieux C."/>
            <person name="Pombert J.-F."/>
            <person name="Otis C."/>
            <person name="Turmel M."/>
        </authorList>
    </citation>
    <scope>NUCLEOTIDE SEQUENCE [LARGE SCALE GENOMIC DNA]</scope>
    <source>
        <strain evidence="6 7">RCC1871</strain>
    </source>
</reference>
<dbReference type="Pfam" id="PF02782">
    <property type="entry name" value="FGGY_C"/>
    <property type="match status" value="1"/>
</dbReference>
<dbReference type="InterPro" id="IPR018485">
    <property type="entry name" value="FGGY_C"/>
</dbReference>
<dbReference type="GO" id="GO:0005997">
    <property type="term" value="P:xylulose metabolic process"/>
    <property type="evidence" value="ECO:0007669"/>
    <property type="project" value="TreeGrafter"/>
</dbReference>
<dbReference type="Proteomes" id="UP001472866">
    <property type="component" value="Chromosome 03"/>
</dbReference>
<dbReference type="GO" id="GO:0005829">
    <property type="term" value="C:cytosol"/>
    <property type="evidence" value="ECO:0007669"/>
    <property type="project" value="TreeGrafter"/>
</dbReference>
<accession>A0AAX4P4W5</accession>
<dbReference type="GO" id="GO:0004856">
    <property type="term" value="F:D-xylulokinase activity"/>
    <property type="evidence" value="ECO:0007669"/>
    <property type="project" value="TreeGrafter"/>
</dbReference>
<dbReference type="PANTHER" id="PTHR10196">
    <property type="entry name" value="SUGAR KINASE"/>
    <property type="match status" value="1"/>
</dbReference>
<feature type="domain" description="Carbohydrate kinase FGGY C-terminal" evidence="5">
    <location>
        <begin position="314"/>
        <end position="470"/>
    </location>
</feature>
<keyword evidence="7" id="KW-1185">Reference proteome</keyword>
<evidence type="ECO:0000256" key="4">
    <source>
        <dbReference type="SAM" id="MobiDB-lite"/>
    </source>
</evidence>
<evidence type="ECO:0000259" key="5">
    <source>
        <dbReference type="Pfam" id="PF02782"/>
    </source>
</evidence>
<keyword evidence="3 6" id="KW-0418">Kinase</keyword>
<dbReference type="Gene3D" id="3.30.420.40">
    <property type="match status" value="2"/>
</dbReference>